<dbReference type="VEuPathDB" id="FungiDB:H310_05971"/>
<dbReference type="AlphaFoldDB" id="A0A418B3T3"/>
<dbReference type="GO" id="GO:1990189">
    <property type="term" value="F:protein N-terminal-serine acetyltransferase activity"/>
    <property type="evidence" value="ECO:0007669"/>
    <property type="project" value="TreeGrafter"/>
</dbReference>
<comment type="caution">
    <text evidence="3">The sequence shown here is derived from an EMBL/GenBank/DDBJ whole genome shotgun (WGS) entry which is preliminary data.</text>
</comment>
<evidence type="ECO:0000259" key="2">
    <source>
        <dbReference type="PROSITE" id="PS51186"/>
    </source>
</evidence>
<dbReference type="PANTHER" id="PTHR43441">
    <property type="entry name" value="RIBOSOMAL-PROTEIN-SERINE ACETYLTRANSFERASE"/>
    <property type="match status" value="1"/>
</dbReference>
<dbReference type="GO" id="GO:0005737">
    <property type="term" value="C:cytoplasm"/>
    <property type="evidence" value="ECO:0007669"/>
    <property type="project" value="TreeGrafter"/>
</dbReference>
<dbReference type="Proteomes" id="UP000285060">
    <property type="component" value="Unassembled WGS sequence"/>
</dbReference>
<feature type="domain" description="N-acetyltransferase" evidence="2">
    <location>
        <begin position="311"/>
        <end position="456"/>
    </location>
</feature>
<sequence length="460" mass="51270">MQPQPTRRTLLVHFHLESQQFLLRDPDEPVPPATKEPTVPTVDRSLPVKATSPVKTLLMFAPQHPKQINHELATELHKPPRPNSTKKHVHFALQSPKRKRREMSTKLEKTLEVQDKEMVVTSATERVASTHGTTSPTPDGGAFEQTAMTISAKPSDPPCVHEQRVNTADPLIGASKPVRSDDDEVRSILTALVEQAIAMSTPALNPRLAVAMDALESILNSVYEQVESRRPAPGTSTTCVQDVPSTTPKTMKNKLAPRTKVPQPKTAGRTATLDTPINPSPTSMGFDTVPHSARLTYSPPLDRLDDDVYAIYCEDDTMQCIPFLCRMPADEWQERRRTHRDMFHTSGTGAFFDVVEVESGRVIGTSGFRVIDTSTGSAEWGIVISAKFQRRGFCQEIHAACMAWAINQGIRTSTAQTWTSNLRMVQILERYGYRYIDTIENEYGTWAAYELPLQPPTYKA</sequence>
<dbReference type="VEuPathDB" id="FungiDB:H310_05972"/>
<feature type="compositionally biased region" description="Polar residues" evidence="1">
    <location>
        <begin position="272"/>
        <end position="285"/>
    </location>
</feature>
<evidence type="ECO:0000313" key="3">
    <source>
        <dbReference type="EMBL" id="RHY32553.1"/>
    </source>
</evidence>
<feature type="compositionally biased region" description="Polar residues" evidence="1">
    <location>
        <begin position="234"/>
        <end position="250"/>
    </location>
</feature>
<dbReference type="InterPro" id="IPR016181">
    <property type="entry name" value="Acyl_CoA_acyltransferase"/>
</dbReference>
<name>A0A418B3T3_9STRA</name>
<evidence type="ECO:0000313" key="4">
    <source>
        <dbReference type="Proteomes" id="UP000285060"/>
    </source>
</evidence>
<dbReference type="CDD" id="cd04301">
    <property type="entry name" value="NAT_SF"/>
    <property type="match status" value="1"/>
</dbReference>
<evidence type="ECO:0000256" key="1">
    <source>
        <dbReference type="SAM" id="MobiDB-lite"/>
    </source>
</evidence>
<dbReference type="Pfam" id="PF13302">
    <property type="entry name" value="Acetyltransf_3"/>
    <property type="match status" value="1"/>
</dbReference>
<dbReference type="SUPFAM" id="SSF55729">
    <property type="entry name" value="Acyl-CoA N-acyltransferases (Nat)"/>
    <property type="match status" value="1"/>
</dbReference>
<feature type="region of interest" description="Disordered" evidence="1">
    <location>
        <begin position="229"/>
        <end position="287"/>
    </location>
</feature>
<dbReference type="InterPro" id="IPR000182">
    <property type="entry name" value="GNAT_dom"/>
</dbReference>
<accession>A0A418B3T3</accession>
<gene>
    <name evidence="3" type="ORF">DYB32_002447</name>
</gene>
<protein>
    <recommendedName>
        <fullName evidence="2">N-acetyltransferase domain-containing protein</fullName>
    </recommendedName>
</protein>
<dbReference type="PANTHER" id="PTHR43441:SF2">
    <property type="entry name" value="FAMILY ACETYLTRANSFERASE, PUTATIVE (AFU_ORTHOLOGUE AFUA_7G00850)-RELATED"/>
    <property type="match status" value="1"/>
</dbReference>
<feature type="compositionally biased region" description="Basic residues" evidence="1">
    <location>
        <begin position="84"/>
        <end position="101"/>
    </location>
</feature>
<dbReference type="PROSITE" id="PS51186">
    <property type="entry name" value="GNAT"/>
    <property type="match status" value="1"/>
</dbReference>
<keyword evidence="4" id="KW-1185">Reference proteome</keyword>
<proteinExistence type="predicted"/>
<feature type="region of interest" description="Disordered" evidence="1">
    <location>
        <begin position="78"/>
        <end position="103"/>
    </location>
</feature>
<dbReference type="EMBL" id="QUSY01000129">
    <property type="protein sequence ID" value="RHY32553.1"/>
    <property type="molecule type" value="Genomic_DNA"/>
</dbReference>
<dbReference type="InterPro" id="IPR051908">
    <property type="entry name" value="Ribosomal_N-acetyltransferase"/>
</dbReference>
<reference evidence="3 4" key="1">
    <citation type="submission" date="2018-08" db="EMBL/GenBank/DDBJ databases">
        <title>Aphanomyces genome sequencing and annotation.</title>
        <authorList>
            <person name="Minardi D."/>
            <person name="Oidtmann B."/>
            <person name="Van Der Giezen M."/>
            <person name="Studholme D.J."/>
        </authorList>
    </citation>
    <scope>NUCLEOTIDE SEQUENCE [LARGE SCALE GENOMIC DNA]</scope>
    <source>
        <strain evidence="3 4">NJM0002</strain>
    </source>
</reference>
<dbReference type="GO" id="GO:0008999">
    <property type="term" value="F:protein-N-terminal-alanine acetyltransferase activity"/>
    <property type="evidence" value="ECO:0007669"/>
    <property type="project" value="TreeGrafter"/>
</dbReference>
<dbReference type="Gene3D" id="3.40.630.30">
    <property type="match status" value="1"/>
</dbReference>
<organism evidence="3 4">
    <name type="scientific">Aphanomyces invadans</name>
    <dbReference type="NCBI Taxonomy" id="157072"/>
    <lineage>
        <taxon>Eukaryota</taxon>
        <taxon>Sar</taxon>
        <taxon>Stramenopiles</taxon>
        <taxon>Oomycota</taxon>
        <taxon>Saprolegniomycetes</taxon>
        <taxon>Saprolegniales</taxon>
        <taxon>Verrucalvaceae</taxon>
        <taxon>Aphanomyces</taxon>
    </lineage>
</organism>